<dbReference type="Gramene" id="TVU21370">
    <property type="protein sequence ID" value="TVU21370"/>
    <property type="gene ID" value="EJB05_31000"/>
</dbReference>
<keyword evidence="2" id="KW-0812">Transmembrane</keyword>
<evidence type="ECO:0000313" key="4">
    <source>
        <dbReference type="Proteomes" id="UP000324897"/>
    </source>
</evidence>
<feature type="region of interest" description="Disordered" evidence="1">
    <location>
        <begin position="409"/>
        <end position="430"/>
    </location>
</feature>
<accession>A0A5J9UDX0</accession>
<dbReference type="AlphaFoldDB" id="A0A5J9UDX0"/>
<name>A0A5J9UDX0_9POAL</name>
<dbReference type="OrthoDB" id="1925033at2759"/>
<feature type="region of interest" description="Disordered" evidence="1">
    <location>
        <begin position="46"/>
        <end position="136"/>
    </location>
</feature>
<dbReference type="EMBL" id="RWGY01000026">
    <property type="protein sequence ID" value="TVU21370.1"/>
    <property type="molecule type" value="Genomic_DNA"/>
</dbReference>
<feature type="compositionally biased region" description="Basic residues" evidence="1">
    <location>
        <begin position="92"/>
        <end position="102"/>
    </location>
</feature>
<protein>
    <submittedName>
        <fullName evidence="3">Uncharacterized protein</fullName>
    </submittedName>
</protein>
<feature type="compositionally biased region" description="Basic residues" evidence="1">
    <location>
        <begin position="230"/>
        <end position="242"/>
    </location>
</feature>
<evidence type="ECO:0000256" key="1">
    <source>
        <dbReference type="SAM" id="MobiDB-lite"/>
    </source>
</evidence>
<feature type="region of interest" description="Disordered" evidence="1">
    <location>
        <begin position="210"/>
        <end position="242"/>
    </location>
</feature>
<keyword evidence="4" id="KW-1185">Reference proteome</keyword>
<evidence type="ECO:0000256" key="2">
    <source>
        <dbReference type="SAM" id="Phobius"/>
    </source>
</evidence>
<evidence type="ECO:0000313" key="3">
    <source>
        <dbReference type="EMBL" id="TVU21370.1"/>
    </source>
</evidence>
<gene>
    <name evidence="3" type="ORF">EJB05_31000</name>
</gene>
<feature type="compositionally biased region" description="Low complexity" evidence="1">
    <location>
        <begin position="64"/>
        <end position="91"/>
    </location>
</feature>
<sequence length="430" mass="48981">MDSTPETLVLASLIVLYFVLSFAELYLRIRRARSFRQWRRQQLQQRQQQEEEEKVVPPPPEPAAPLQTPAPDQAAAEEPANEGGRETQPQQQRRRRRARKKRQQQEEAEGQSGGGGDAAAASPKAAGKGEPLLPQRPQFPLASVAGALQRRIHERYDDLVRASEAQCLTIEQLMNSRQQGMAPQAVSMEYLIMRVLVSIAKVLKLRRQREALSPPESSQSSIPPGSLNGKKGRKARMKQKKRMPRELPFPLAMLSCAMKRRISEVFAEFYHAKITEELVNEFVNCLIEARNELLQRYENVQRSFKIKKAMLSNHQNYRSSYGRLFEQVCRLEIERDNLKKDADIYNCLQERLQESAPYKLIMDLSALELEAPEMSFEELLAKEKEDTAFWQPNGKMRSASSKRWLPAAGPAGHLSSDARELSGQVQAIPH</sequence>
<feature type="transmembrane region" description="Helical" evidence="2">
    <location>
        <begin position="6"/>
        <end position="27"/>
    </location>
</feature>
<comment type="caution">
    <text evidence="3">The sequence shown here is derived from an EMBL/GenBank/DDBJ whole genome shotgun (WGS) entry which is preliminary data.</text>
</comment>
<feature type="compositionally biased region" description="Low complexity" evidence="1">
    <location>
        <begin position="213"/>
        <end position="226"/>
    </location>
</feature>
<reference evidence="3 4" key="1">
    <citation type="journal article" date="2019" name="Sci. Rep.">
        <title>A high-quality genome of Eragrostis curvula grass provides insights into Poaceae evolution and supports new strategies to enhance forage quality.</title>
        <authorList>
            <person name="Carballo J."/>
            <person name="Santos B.A.C.M."/>
            <person name="Zappacosta D."/>
            <person name="Garbus I."/>
            <person name="Selva J.P."/>
            <person name="Gallo C.A."/>
            <person name="Diaz A."/>
            <person name="Albertini E."/>
            <person name="Caccamo M."/>
            <person name="Echenique V."/>
        </authorList>
    </citation>
    <scope>NUCLEOTIDE SEQUENCE [LARGE SCALE GENOMIC DNA]</scope>
    <source>
        <strain evidence="4">cv. Victoria</strain>
        <tissue evidence="3">Leaf</tissue>
    </source>
</reference>
<dbReference type="Proteomes" id="UP000324897">
    <property type="component" value="Unassembled WGS sequence"/>
</dbReference>
<feature type="compositionally biased region" description="Low complexity" evidence="1">
    <location>
        <begin position="118"/>
        <end position="131"/>
    </location>
</feature>
<organism evidence="3 4">
    <name type="scientific">Eragrostis curvula</name>
    <name type="common">weeping love grass</name>
    <dbReference type="NCBI Taxonomy" id="38414"/>
    <lineage>
        <taxon>Eukaryota</taxon>
        <taxon>Viridiplantae</taxon>
        <taxon>Streptophyta</taxon>
        <taxon>Embryophyta</taxon>
        <taxon>Tracheophyta</taxon>
        <taxon>Spermatophyta</taxon>
        <taxon>Magnoliopsida</taxon>
        <taxon>Liliopsida</taxon>
        <taxon>Poales</taxon>
        <taxon>Poaceae</taxon>
        <taxon>PACMAD clade</taxon>
        <taxon>Chloridoideae</taxon>
        <taxon>Eragrostideae</taxon>
        <taxon>Eragrostidinae</taxon>
        <taxon>Eragrostis</taxon>
    </lineage>
</organism>
<proteinExistence type="predicted"/>
<dbReference type="PANTHER" id="PTHR35991">
    <property type="entry name" value="CA-RESPONSIVE PROTEIN"/>
    <property type="match status" value="1"/>
</dbReference>
<keyword evidence="2" id="KW-1133">Transmembrane helix</keyword>
<keyword evidence="2" id="KW-0472">Membrane</keyword>
<dbReference type="PANTHER" id="PTHR35991:SF1">
    <property type="entry name" value="CA-RESPONSIVE PROTEIN"/>
    <property type="match status" value="1"/>
</dbReference>